<feature type="domain" description="Spore protein YkvP/CgeB glycosyl transferase-like" evidence="1">
    <location>
        <begin position="298"/>
        <end position="433"/>
    </location>
</feature>
<name>A0A1Z3U823_BREVE</name>
<dbReference type="Gene3D" id="3.40.50.2000">
    <property type="entry name" value="Glycogen Phosphorylase B"/>
    <property type="match status" value="1"/>
</dbReference>
<dbReference type="GeneID" id="34016038"/>
<dbReference type="AlphaFoldDB" id="A0A1Z3U823"/>
<proteinExistence type="predicted"/>
<reference evidence="3" key="1">
    <citation type="submission" date="2017-06" db="EMBL/GenBank/DDBJ databases">
        <title>FDA dAtabase for Regulatory Grade micrObial Sequences (FDA-ARGOS): Supporting development and validation of Infectious Disease Dx tests.</title>
        <authorList>
            <person name="Minogue T."/>
            <person name="Wolcott M."/>
            <person name="Wasieloski L."/>
            <person name="Aguilar W."/>
            <person name="Moore D."/>
            <person name="Tallon L."/>
            <person name="Sadzewicz L."/>
            <person name="Sengamalay N."/>
            <person name="Ott S."/>
            <person name="Godinez A."/>
            <person name="Nagaraj S."/>
            <person name="Nadendla S."/>
            <person name="Geyer C."/>
            <person name="Sichtig H."/>
        </authorList>
    </citation>
    <scope>NUCLEOTIDE SEQUENCE [LARGE SCALE GENOMIC DNA]</scope>
    <source>
        <strain evidence="3">FDAARGOS_289</strain>
    </source>
</reference>
<dbReference type="KEGG" id="bvc:CEP68_07780"/>
<protein>
    <recommendedName>
        <fullName evidence="1">Spore protein YkvP/CgeB glycosyl transferase-like domain-containing protein</fullName>
    </recommendedName>
</protein>
<dbReference type="RefSeq" id="WP_084375420.1">
    <property type="nucleotide sequence ID" value="NZ_CP022048.2"/>
</dbReference>
<organism evidence="2 3">
    <name type="scientific">Brevundimonas vesicularis</name>
    <name type="common">Pseudomonas vesicularis</name>
    <dbReference type="NCBI Taxonomy" id="41276"/>
    <lineage>
        <taxon>Bacteria</taxon>
        <taxon>Pseudomonadati</taxon>
        <taxon>Pseudomonadota</taxon>
        <taxon>Alphaproteobacteria</taxon>
        <taxon>Caulobacterales</taxon>
        <taxon>Caulobacteraceae</taxon>
        <taxon>Brevundimonas</taxon>
    </lineage>
</organism>
<evidence type="ECO:0000259" key="1">
    <source>
        <dbReference type="Pfam" id="PF13524"/>
    </source>
</evidence>
<evidence type="ECO:0000313" key="2">
    <source>
        <dbReference type="EMBL" id="ASE39413.1"/>
    </source>
</evidence>
<evidence type="ECO:0000313" key="3">
    <source>
        <dbReference type="Proteomes" id="UP000197050"/>
    </source>
</evidence>
<accession>A0A1Z3U823</accession>
<sequence length="445" mass="49959">MTEKALLDDAAAQAAAIRLAAAQRDANAHVDDMERLDTYARSLERIASRAIQDRQSLSWLVASPLRWLERHTIARRPSLPLLPLSETPKRPRIIFINGCTEGESQRYRIRNLMSGLRKLGVCCTEIMLSECRRIFYQNMNPEVVVFFRSLNTPKNDYSDVIFRLKSLGTRVFFDIDDYVVDPEILDQIDVYRRLNSAGQESYKNEVLGYLSMMRLCGRATAATPHLAIAMDRLGADTRHVTNSFNDAQLARSIELNSKSKRRDGKFRISYLSGSATHGQDFKECESALLTFLKVHGNVVFTLVGFLDLGDHWESVASQVESIPFTEYVDTLDILNDSDLNIACLDEKSSFCQSKSELKYFESALVKTPTLASRTASYRSAIVDGRNGMLASSHSEWLEKLEAMFNSPCLGRAIGNEAHAAVLHRYSDTYAARQALSAYGISEHAA</sequence>
<dbReference type="SUPFAM" id="SSF53756">
    <property type="entry name" value="UDP-Glycosyltransferase/glycogen phosphorylase"/>
    <property type="match status" value="1"/>
</dbReference>
<dbReference type="Pfam" id="PF13524">
    <property type="entry name" value="Glyco_trans_1_2"/>
    <property type="match status" value="1"/>
</dbReference>
<dbReference type="EMBL" id="CP022048">
    <property type="protein sequence ID" value="ASE39413.1"/>
    <property type="molecule type" value="Genomic_DNA"/>
</dbReference>
<dbReference type="Proteomes" id="UP000197050">
    <property type="component" value="Chromosome"/>
</dbReference>
<dbReference type="InterPro" id="IPR055259">
    <property type="entry name" value="YkvP/CgeB_Glyco_trans-like"/>
</dbReference>
<gene>
    <name evidence="2" type="ORF">CEP68_07780</name>
</gene>